<protein>
    <submittedName>
        <fullName evidence="12">Phosphotransferase system HPr (HPr) family protein</fullName>
    </submittedName>
</protein>
<dbReference type="EMBL" id="JAGIOL010000001">
    <property type="protein sequence ID" value="MBP2437541.1"/>
    <property type="molecule type" value="Genomic_DNA"/>
</dbReference>
<dbReference type="InterPro" id="IPR000032">
    <property type="entry name" value="HPr-like"/>
</dbReference>
<evidence type="ECO:0000313" key="12">
    <source>
        <dbReference type="EMBL" id="MBP2437541.1"/>
    </source>
</evidence>
<keyword evidence="13" id="KW-1185">Reference proteome</keyword>
<dbReference type="Gene3D" id="3.40.50.2300">
    <property type="match status" value="1"/>
</dbReference>
<dbReference type="CDD" id="cd00367">
    <property type="entry name" value="PTS-HPr_like"/>
    <property type="match status" value="1"/>
</dbReference>
<keyword evidence="3" id="KW-0963">Cytoplasm</keyword>
<dbReference type="SUPFAM" id="SSF52794">
    <property type="entry name" value="PTS system IIB component-like"/>
    <property type="match status" value="1"/>
</dbReference>
<evidence type="ECO:0000256" key="2">
    <source>
        <dbReference type="ARBA" id="ARBA00022448"/>
    </source>
</evidence>
<gene>
    <name evidence="12" type="ORF">JOF34_002127</name>
</gene>
<dbReference type="Proteomes" id="UP001519362">
    <property type="component" value="Unassembled WGS sequence"/>
</dbReference>
<evidence type="ECO:0000256" key="8">
    <source>
        <dbReference type="ARBA" id="ARBA00022777"/>
    </source>
</evidence>
<sequence length="204" mass="20691">MKIIVICGAGASSTFVAARLQRAAHHAGIALTAIASSLDMPRPHDISEADAILLGAHVDTASRDVRARAAARAVPVGVLPADVARDRDGTRTLGFVQSLVSETANAVPSPRKDTTMATRTVTIAASHGLHARPAKQFAEAAKSSGLDVTIAKGDGAPVNAASILGVISLGANTGDVVTLTAEGEGAEGLLDELTTLLETDTDAE</sequence>
<feature type="domain" description="HPr" evidence="11">
    <location>
        <begin position="116"/>
        <end position="204"/>
    </location>
</feature>
<comment type="subcellular location">
    <subcellularLocation>
        <location evidence="1">Cytoplasm</location>
    </subcellularLocation>
</comment>
<dbReference type="InterPro" id="IPR013012">
    <property type="entry name" value="PTS_EIIB_3"/>
</dbReference>
<evidence type="ECO:0000259" key="11">
    <source>
        <dbReference type="PROSITE" id="PS51350"/>
    </source>
</evidence>
<evidence type="ECO:0000256" key="1">
    <source>
        <dbReference type="ARBA" id="ARBA00004496"/>
    </source>
</evidence>
<dbReference type="NCBIfam" id="TIGR01003">
    <property type="entry name" value="PTS_HPr_family"/>
    <property type="match status" value="1"/>
</dbReference>
<evidence type="ECO:0000256" key="7">
    <source>
        <dbReference type="ARBA" id="ARBA00022683"/>
    </source>
</evidence>
<keyword evidence="2" id="KW-0813">Transport</keyword>
<keyword evidence="6" id="KW-0808">Transferase</keyword>
<keyword evidence="4" id="KW-0597">Phosphoprotein</keyword>
<dbReference type="Pfam" id="PF00381">
    <property type="entry name" value="PTS-HPr"/>
    <property type="match status" value="1"/>
</dbReference>
<feature type="modified residue" description="Phosphocysteine; by EIIA" evidence="9">
    <location>
        <position position="7"/>
    </location>
</feature>
<dbReference type="PROSITE" id="PS51100">
    <property type="entry name" value="PTS_EIIB_TYPE_3"/>
    <property type="match status" value="1"/>
</dbReference>
<reference evidence="12 13" key="1">
    <citation type="submission" date="2021-03" db="EMBL/GenBank/DDBJ databases">
        <title>Sequencing the genomes of 1000 actinobacteria strains.</title>
        <authorList>
            <person name="Klenk H.-P."/>
        </authorList>
    </citation>
    <scope>NUCLEOTIDE SEQUENCE [LARGE SCALE GENOMIC DNA]</scope>
    <source>
        <strain evidence="12 13">DSM 24221</strain>
    </source>
</reference>
<keyword evidence="7" id="KW-0598">Phosphotransferase system</keyword>
<evidence type="ECO:0000256" key="5">
    <source>
        <dbReference type="ARBA" id="ARBA00022597"/>
    </source>
</evidence>
<proteinExistence type="predicted"/>
<keyword evidence="8" id="KW-0418">Kinase</keyword>
<dbReference type="PANTHER" id="PTHR33705">
    <property type="entry name" value="PHOSPHOCARRIER PROTEIN HPR"/>
    <property type="match status" value="1"/>
</dbReference>
<comment type="caution">
    <text evidence="12">The sequence shown here is derived from an EMBL/GenBank/DDBJ whole genome shotgun (WGS) entry which is preliminary data.</text>
</comment>
<dbReference type="Pfam" id="PF02302">
    <property type="entry name" value="PTS_IIB"/>
    <property type="match status" value="1"/>
</dbReference>
<dbReference type="PROSITE" id="PS51350">
    <property type="entry name" value="PTS_HPR_DOM"/>
    <property type="match status" value="1"/>
</dbReference>
<evidence type="ECO:0000259" key="10">
    <source>
        <dbReference type="PROSITE" id="PS51100"/>
    </source>
</evidence>
<name>A0ABS4ZJS9_9MICO</name>
<feature type="domain" description="PTS EIIB type-3" evidence="10">
    <location>
        <begin position="1"/>
        <end position="106"/>
    </location>
</feature>
<dbReference type="InterPro" id="IPR035895">
    <property type="entry name" value="HPr-like_sf"/>
</dbReference>
<dbReference type="PANTHER" id="PTHR33705:SF2">
    <property type="entry name" value="PHOSPHOCARRIER PROTEIN NPR"/>
    <property type="match status" value="1"/>
</dbReference>
<evidence type="ECO:0000313" key="13">
    <source>
        <dbReference type="Proteomes" id="UP001519362"/>
    </source>
</evidence>
<dbReference type="InterPro" id="IPR050399">
    <property type="entry name" value="HPr"/>
</dbReference>
<dbReference type="Gene3D" id="3.30.1340.10">
    <property type="entry name" value="HPr-like"/>
    <property type="match status" value="1"/>
</dbReference>
<dbReference type="InterPro" id="IPR003501">
    <property type="entry name" value="PTS_EIIB_2/3"/>
</dbReference>
<organism evidence="12 13">
    <name type="scientific">Microbacterium amylolyticum</name>
    <dbReference type="NCBI Taxonomy" id="936337"/>
    <lineage>
        <taxon>Bacteria</taxon>
        <taxon>Bacillati</taxon>
        <taxon>Actinomycetota</taxon>
        <taxon>Actinomycetes</taxon>
        <taxon>Micrococcales</taxon>
        <taxon>Microbacteriaceae</taxon>
        <taxon>Microbacterium</taxon>
    </lineage>
</organism>
<dbReference type="SUPFAM" id="SSF55594">
    <property type="entry name" value="HPr-like"/>
    <property type="match status" value="1"/>
</dbReference>
<evidence type="ECO:0000256" key="6">
    <source>
        <dbReference type="ARBA" id="ARBA00022679"/>
    </source>
</evidence>
<dbReference type="PRINTS" id="PR00107">
    <property type="entry name" value="PHOSPHOCPHPR"/>
</dbReference>
<dbReference type="InterPro" id="IPR036095">
    <property type="entry name" value="PTS_EIIB-like_sf"/>
</dbReference>
<evidence type="ECO:0000256" key="4">
    <source>
        <dbReference type="ARBA" id="ARBA00022553"/>
    </source>
</evidence>
<keyword evidence="5" id="KW-0762">Sugar transport</keyword>
<accession>A0ABS4ZJS9</accession>
<evidence type="ECO:0000256" key="3">
    <source>
        <dbReference type="ARBA" id="ARBA00022490"/>
    </source>
</evidence>
<evidence type="ECO:0000256" key="9">
    <source>
        <dbReference type="PROSITE-ProRule" id="PRU00423"/>
    </source>
</evidence>